<dbReference type="PANTHER" id="PTHR43233">
    <property type="entry name" value="FAMILY N-ACETYLTRANSFERASE, PUTATIVE (AFU_ORTHOLOGUE AFUA_6G03350)-RELATED"/>
    <property type="match status" value="1"/>
</dbReference>
<dbReference type="GO" id="GO:0016747">
    <property type="term" value="F:acyltransferase activity, transferring groups other than amino-acyl groups"/>
    <property type="evidence" value="ECO:0007669"/>
    <property type="project" value="InterPro"/>
</dbReference>
<dbReference type="AlphaFoldDB" id="A0A1Y2DGP5"/>
<dbReference type="PANTHER" id="PTHR43233:SF1">
    <property type="entry name" value="FAMILY N-ACETYLTRANSFERASE, PUTATIVE (AFU_ORTHOLOGUE AFUA_6G03350)-RELATED"/>
    <property type="match status" value="1"/>
</dbReference>
<dbReference type="STRING" id="1141098.A0A1Y2DGP5"/>
<protein>
    <submittedName>
        <fullName evidence="2">Acetyltransferase</fullName>
    </submittedName>
</protein>
<dbReference type="Pfam" id="PF00583">
    <property type="entry name" value="Acetyltransf_1"/>
    <property type="match status" value="1"/>
</dbReference>
<evidence type="ECO:0000313" key="3">
    <source>
        <dbReference type="Proteomes" id="UP000193689"/>
    </source>
</evidence>
<dbReference type="InterPro" id="IPR016181">
    <property type="entry name" value="Acyl_CoA_acyltransferase"/>
</dbReference>
<comment type="caution">
    <text evidence="2">The sequence shown here is derived from an EMBL/GenBank/DDBJ whole genome shotgun (WGS) entry which is preliminary data.</text>
</comment>
<dbReference type="Proteomes" id="UP000193689">
    <property type="component" value="Unassembled WGS sequence"/>
</dbReference>
<dbReference type="CDD" id="cd04301">
    <property type="entry name" value="NAT_SF"/>
    <property type="match status" value="1"/>
</dbReference>
<proteinExistence type="predicted"/>
<evidence type="ECO:0000313" key="2">
    <source>
        <dbReference type="EMBL" id="ORY58397.1"/>
    </source>
</evidence>
<gene>
    <name evidence="2" type="ORF">BCR38DRAFT_460772</name>
</gene>
<organism evidence="2 3">
    <name type="scientific">Pseudomassariella vexata</name>
    <dbReference type="NCBI Taxonomy" id="1141098"/>
    <lineage>
        <taxon>Eukaryota</taxon>
        <taxon>Fungi</taxon>
        <taxon>Dikarya</taxon>
        <taxon>Ascomycota</taxon>
        <taxon>Pezizomycotina</taxon>
        <taxon>Sordariomycetes</taxon>
        <taxon>Xylariomycetidae</taxon>
        <taxon>Amphisphaeriales</taxon>
        <taxon>Pseudomassariaceae</taxon>
        <taxon>Pseudomassariella</taxon>
    </lineage>
</organism>
<accession>A0A1Y2DGP5</accession>
<dbReference type="EMBL" id="MCFJ01000016">
    <property type="protein sequence ID" value="ORY58397.1"/>
    <property type="molecule type" value="Genomic_DNA"/>
</dbReference>
<reference evidence="2 3" key="1">
    <citation type="submission" date="2016-07" db="EMBL/GenBank/DDBJ databases">
        <title>Pervasive Adenine N6-methylation of Active Genes in Fungi.</title>
        <authorList>
            <consortium name="DOE Joint Genome Institute"/>
            <person name="Mondo S.J."/>
            <person name="Dannebaum R.O."/>
            <person name="Kuo R.C."/>
            <person name="Labutti K."/>
            <person name="Haridas S."/>
            <person name="Kuo A."/>
            <person name="Salamov A."/>
            <person name="Ahrendt S.R."/>
            <person name="Lipzen A."/>
            <person name="Sullivan W."/>
            <person name="Andreopoulos W.B."/>
            <person name="Clum A."/>
            <person name="Lindquist E."/>
            <person name="Daum C."/>
            <person name="Ramamoorthy G.K."/>
            <person name="Gryganskyi A."/>
            <person name="Culley D."/>
            <person name="Magnuson J.K."/>
            <person name="James T.Y."/>
            <person name="O'Malley M.A."/>
            <person name="Stajich J.E."/>
            <person name="Spatafora J.W."/>
            <person name="Visel A."/>
            <person name="Grigoriev I.V."/>
        </authorList>
    </citation>
    <scope>NUCLEOTIDE SEQUENCE [LARGE SCALE GENOMIC DNA]</scope>
    <source>
        <strain evidence="2 3">CBS 129021</strain>
    </source>
</reference>
<dbReference type="Gene3D" id="3.40.630.30">
    <property type="match status" value="1"/>
</dbReference>
<dbReference type="InParanoid" id="A0A1Y2DGP5"/>
<sequence length="171" mass="19300">MLEVKANNWYRDNYLISTEPNLLQVEAVNAALSSDLVWWANGLPLETTKKALHNSLCLGLYALPQSTSEIAGHSSPKQIGLLRVVTDDVTFAYLTDVYVQPEYQGKGLGRWMLECLDEIIKGWPHLRRFMFLTNDAMDLYRKTIGAKEWSEAKTEGVQVGTVEGPGWQQPQ</sequence>
<dbReference type="RefSeq" id="XP_040711314.1">
    <property type="nucleotide sequence ID" value="XM_040862452.1"/>
</dbReference>
<evidence type="ECO:0000259" key="1">
    <source>
        <dbReference type="PROSITE" id="PS51186"/>
    </source>
</evidence>
<dbReference type="InterPro" id="IPR053144">
    <property type="entry name" value="Acetyltransferase_Butenolide"/>
</dbReference>
<keyword evidence="3" id="KW-1185">Reference proteome</keyword>
<name>A0A1Y2DGP5_9PEZI</name>
<feature type="domain" description="N-acetyltransferase" evidence="1">
    <location>
        <begin position="12"/>
        <end position="168"/>
    </location>
</feature>
<keyword evidence="2" id="KW-0808">Transferase</keyword>
<dbReference type="GeneID" id="63778664"/>
<dbReference type="OrthoDB" id="10039976at2759"/>
<dbReference type="SUPFAM" id="SSF55729">
    <property type="entry name" value="Acyl-CoA N-acyltransferases (Nat)"/>
    <property type="match status" value="1"/>
</dbReference>
<dbReference type="InterPro" id="IPR000182">
    <property type="entry name" value="GNAT_dom"/>
</dbReference>
<dbReference type="PROSITE" id="PS51186">
    <property type="entry name" value="GNAT"/>
    <property type="match status" value="1"/>
</dbReference>